<evidence type="ECO:0000313" key="15">
    <source>
        <dbReference type="Proteomes" id="UP000325577"/>
    </source>
</evidence>
<feature type="compositionally biased region" description="Pro residues" evidence="11">
    <location>
        <begin position="484"/>
        <end position="497"/>
    </location>
</feature>
<feature type="domain" description="FAS1" evidence="13">
    <location>
        <begin position="329"/>
        <end position="473"/>
    </location>
</feature>
<evidence type="ECO:0000256" key="6">
    <source>
        <dbReference type="ARBA" id="ARBA00022974"/>
    </source>
</evidence>
<dbReference type="GO" id="GO:0005886">
    <property type="term" value="C:plasma membrane"/>
    <property type="evidence" value="ECO:0007669"/>
    <property type="project" value="UniProtKB-SubCell"/>
</dbReference>
<feature type="compositionally biased region" description="Pro residues" evidence="11">
    <location>
        <begin position="179"/>
        <end position="192"/>
    </location>
</feature>
<dbReference type="InterPro" id="IPR000782">
    <property type="entry name" value="FAS1_domain"/>
</dbReference>
<keyword evidence="7" id="KW-0472">Membrane</keyword>
<evidence type="ECO:0000256" key="2">
    <source>
        <dbReference type="ARBA" id="ARBA00007843"/>
    </source>
</evidence>
<keyword evidence="5 12" id="KW-0732">Signal</keyword>
<feature type="signal peptide" evidence="12">
    <location>
        <begin position="1"/>
        <end position="24"/>
    </location>
</feature>
<evidence type="ECO:0000256" key="8">
    <source>
        <dbReference type="ARBA" id="ARBA00023180"/>
    </source>
</evidence>
<dbReference type="PANTHER" id="PTHR32382">
    <property type="entry name" value="FASCICLIN-LIKE ARABINOGALACTAN PROTEIN"/>
    <property type="match status" value="1"/>
</dbReference>
<comment type="function">
    <text evidence="10">May be a cell surface adhesion protein.</text>
</comment>
<dbReference type="OrthoDB" id="694090at2759"/>
<reference evidence="14 15" key="1">
    <citation type="submission" date="2019-09" db="EMBL/GenBank/DDBJ databases">
        <title>A chromosome-level genome assembly of the Chinese tupelo Nyssa sinensis.</title>
        <authorList>
            <person name="Yang X."/>
            <person name="Kang M."/>
            <person name="Yang Y."/>
            <person name="Xiong H."/>
            <person name="Wang M."/>
            <person name="Zhang Z."/>
            <person name="Wang Z."/>
            <person name="Wu H."/>
            <person name="Ma T."/>
            <person name="Liu J."/>
            <person name="Xi Z."/>
        </authorList>
    </citation>
    <scope>NUCLEOTIDE SEQUENCE [LARGE SCALE GENOMIC DNA]</scope>
    <source>
        <strain evidence="14">J267</strain>
        <tissue evidence="14">Leaf</tissue>
    </source>
</reference>
<evidence type="ECO:0000256" key="1">
    <source>
        <dbReference type="ARBA" id="ARBA00004609"/>
    </source>
</evidence>
<dbReference type="PANTHER" id="PTHR32382:SF6">
    <property type="entry name" value="FASCICLIN-LIKE ARABINOGALACTAN PROTEIN 14"/>
    <property type="match status" value="1"/>
</dbReference>
<accession>A0A5J5A7C8</accession>
<keyword evidence="4" id="KW-0336">GPI-anchor</keyword>
<dbReference type="AlphaFoldDB" id="A0A5J5A7C8"/>
<dbReference type="GO" id="GO:0098552">
    <property type="term" value="C:side of membrane"/>
    <property type="evidence" value="ECO:0007669"/>
    <property type="project" value="UniProtKB-KW"/>
</dbReference>
<dbReference type="InterPro" id="IPR036378">
    <property type="entry name" value="FAS1_dom_sf"/>
</dbReference>
<feature type="region of interest" description="Disordered" evidence="11">
    <location>
        <begin position="178"/>
        <end position="262"/>
    </location>
</feature>
<keyword evidence="3" id="KW-1003">Cell membrane</keyword>
<feature type="region of interest" description="Disordered" evidence="11">
    <location>
        <begin position="483"/>
        <end position="569"/>
    </location>
</feature>
<dbReference type="InterPro" id="IPR033254">
    <property type="entry name" value="Plant_FLA"/>
</dbReference>
<evidence type="ECO:0000256" key="3">
    <source>
        <dbReference type="ARBA" id="ARBA00022475"/>
    </source>
</evidence>
<proteinExistence type="inferred from homology"/>
<dbReference type="Gene3D" id="2.30.180.10">
    <property type="entry name" value="FAS1 domain"/>
    <property type="match status" value="2"/>
</dbReference>
<name>A0A5J5A7C8_9ASTE</name>
<dbReference type="Proteomes" id="UP000325577">
    <property type="component" value="Linkage Group LG3"/>
</dbReference>
<feature type="compositionally biased region" description="Low complexity" evidence="11">
    <location>
        <begin position="242"/>
        <end position="262"/>
    </location>
</feature>
<sequence>MMNLKPIVPLVLSCFLLFSSTATAFNITNLLGRFPEFSGFNQLLNQTHLNEEINRRATITVLAVSDVSAISGKSADVIKRVLSNHVVLDYYDVPKLQKLKWKTSVLTTLFQSSGVANGQQGFLNVTDLASGDIVFGSNVRGAPVDAKLLRLVAAQPYNISVLEISHIIYAPGIDGNFSAPPPPPTRAPAPAPHKPRSPKKSPAPSPDVVEAPSPVVADTPLEAPAEVPTADSPTSSPPEPEAPTADSSDKAAAPAPSKSSGSRAAFPLSLGVAMGLASAWVVALFDPSTRTGAIACCRINPSVAKMMSLKPIVPLVLSCFLLFSSAATAFNITNLLGRFPEFSGFNQLLNQTHLNEEINRRATITVLAVSDVSAISGKSADVIKRVLSNHVVLDYYDVPKLQKLKGKTSVLTTLFQSSGVANGQQGFLNVTDLASGDIVFGSNVKGAPVDAKLLRLVAAQPYNISVLEISHIIYAPGIDGNFSAPPPPPTRAPAPAPHKPRSPKKSPAPSPDVVEAPSPVVADPPLEAPAEVPTADSPTSSPPEPEAPTADSSDKAAAPTPSKSSGSRAAFPLSLGVAMGLASAWVVAL</sequence>
<evidence type="ECO:0000256" key="12">
    <source>
        <dbReference type="SAM" id="SignalP"/>
    </source>
</evidence>
<keyword evidence="15" id="KW-1185">Reference proteome</keyword>
<feature type="chain" id="PRO_5023878753" description="FAS1 domain-containing protein" evidence="12">
    <location>
        <begin position="25"/>
        <end position="589"/>
    </location>
</feature>
<dbReference type="FunFam" id="2.30.180.10:FF:000015">
    <property type="entry name" value="Fasciclin-like arabinogalactan protein 3"/>
    <property type="match status" value="2"/>
</dbReference>
<evidence type="ECO:0000256" key="11">
    <source>
        <dbReference type="SAM" id="MobiDB-lite"/>
    </source>
</evidence>
<organism evidence="14 15">
    <name type="scientific">Nyssa sinensis</name>
    <dbReference type="NCBI Taxonomy" id="561372"/>
    <lineage>
        <taxon>Eukaryota</taxon>
        <taxon>Viridiplantae</taxon>
        <taxon>Streptophyta</taxon>
        <taxon>Embryophyta</taxon>
        <taxon>Tracheophyta</taxon>
        <taxon>Spermatophyta</taxon>
        <taxon>Magnoliopsida</taxon>
        <taxon>eudicotyledons</taxon>
        <taxon>Gunneridae</taxon>
        <taxon>Pentapetalae</taxon>
        <taxon>asterids</taxon>
        <taxon>Cornales</taxon>
        <taxon>Nyssaceae</taxon>
        <taxon>Nyssa</taxon>
    </lineage>
</organism>
<feature type="domain" description="FAS1" evidence="13">
    <location>
        <begin position="24"/>
        <end position="168"/>
    </location>
</feature>
<evidence type="ECO:0000256" key="10">
    <source>
        <dbReference type="ARBA" id="ARBA00024686"/>
    </source>
</evidence>
<comment type="similarity">
    <text evidence="2">Belongs to the fasciclin-like AGP family.</text>
</comment>
<gene>
    <name evidence="14" type="ORF">F0562_007627</name>
</gene>
<dbReference type="SUPFAM" id="SSF82153">
    <property type="entry name" value="FAS1 domain"/>
    <property type="match status" value="2"/>
</dbReference>
<dbReference type="PROSITE" id="PS50213">
    <property type="entry name" value="FAS1"/>
    <property type="match status" value="2"/>
</dbReference>
<comment type="subcellular location">
    <subcellularLocation>
        <location evidence="1">Cell membrane</location>
        <topology evidence="1">Lipid-anchor</topology>
        <topology evidence="1">GPI-anchor</topology>
    </subcellularLocation>
</comment>
<evidence type="ECO:0000256" key="7">
    <source>
        <dbReference type="ARBA" id="ARBA00023136"/>
    </source>
</evidence>
<dbReference type="EMBL" id="CM018046">
    <property type="protein sequence ID" value="KAA8525772.1"/>
    <property type="molecule type" value="Genomic_DNA"/>
</dbReference>
<evidence type="ECO:0000256" key="9">
    <source>
        <dbReference type="ARBA" id="ARBA00023288"/>
    </source>
</evidence>
<evidence type="ECO:0000259" key="13">
    <source>
        <dbReference type="PROSITE" id="PS50213"/>
    </source>
</evidence>
<keyword evidence="8" id="KW-0325">Glycoprotein</keyword>
<evidence type="ECO:0000256" key="4">
    <source>
        <dbReference type="ARBA" id="ARBA00022622"/>
    </source>
</evidence>
<keyword evidence="9" id="KW-0449">Lipoprotein</keyword>
<evidence type="ECO:0000256" key="5">
    <source>
        <dbReference type="ARBA" id="ARBA00022729"/>
    </source>
</evidence>
<evidence type="ECO:0000313" key="14">
    <source>
        <dbReference type="EMBL" id="KAA8525772.1"/>
    </source>
</evidence>
<protein>
    <recommendedName>
        <fullName evidence="13">FAS1 domain-containing protein</fullName>
    </recommendedName>
</protein>
<keyword evidence="6" id="KW-0654">Proteoglycan</keyword>